<dbReference type="CDD" id="cd01146">
    <property type="entry name" value="FhuD"/>
    <property type="match status" value="1"/>
</dbReference>
<proteinExistence type="inferred from homology"/>
<sequence>MIQKKTWLLLICCLGVLFSACGGSTAAQPTPKEEQKRTVTYLGKEIQIPAKIDRTVAVGYSTLEDMVLLGIEPVGGPTYPNGPAEYLADHLKNMKSVGNRTETNYETVISLKPDLIVAHERTTPETIKKLQKIAPTVQFSKQAKWRENFTLLGDIFNKQAQVKQILAAYDTQVADAKAALQRSDKKELVVLTMKIRAGGISVFPPTFYINDILYNELGFKMTSDMARVKAQEKLPLERLAQINPDIMIVGFSPFENADKPQALEDLQKNPIWQGVKAVKNNRVLLNKVHPLIQGNTAYGQKAALDMIEKEIVNK</sequence>
<evidence type="ECO:0000256" key="5">
    <source>
        <dbReference type="SAM" id="SignalP"/>
    </source>
</evidence>
<dbReference type="SUPFAM" id="SSF53807">
    <property type="entry name" value="Helical backbone' metal receptor"/>
    <property type="match status" value="1"/>
</dbReference>
<dbReference type="InterPro" id="IPR002491">
    <property type="entry name" value="ABC_transptr_periplasmic_BD"/>
</dbReference>
<comment type="subcellular location">
    <subcellularLocation>
        <location evidence="1">Cell envelope</location>
    </subcellularLocation>
</comment>
<dbReference type="PANTHER" id="PTHR30532:SF10">
    <property type="entry name" value="IRON-UPTAKE SYSTEM-BINDING PROTEIN"/>
    <property type="match status" value="1"/>
</dbReference>
<evidence type="ECO:0000259" key="6">
    <source>
        <dbReference type="PROSITE" id="PS50983"/>
    </source>
</evidence>
<feature type="domain" description="Fe/B12 periplasmic-binding" evidence="6">
    <location>
        <begin position="54"/>
        <end position="314"/>
    </location>
</feature>
<evidence type="ECO:0000256" key="3">
    <source>
        <dbReference type="ARBA" id="ARBA00022448"/>
    </source>
</evidence>
<accession>A0A326UBH9</accession>
<dbReference type="GO" id="GO:1901678">
    <property type="term" value="P:iron coordination entity transport"/>
    <property type="evidence" value="ECO:0007669"/>
    <property type="project" value="UniProtKB-ARBA"/>
</dbReference>
<dbReference type="Gene3D" id="3.40.50.1980">
    <property type="entry name" value="Nitrogenase molybdenum iron protein domain"/>
    <property type="match status" value="2"/>
</dbReference>
<evidence type="ECO:0000313" key="7">
    <source>
        <dbReference type="EMBL" id="PZW34450.1"/>
    </source>
</evidence>
<comment type="caution">
    <text evidence="7">The sequence shown here is derived from an EMBL/GenBank/DDBJ whole genome shotgun (WGS) entry which is preliminary data.</text>
</comment>
<comment type="similarity">
    <text evidence="2">Belongs to the bacterial solute-binding protein 8 family.</text>
</comment>
<feature type="chain" id="PRO_5016333625" evidence="5">
    <location>
        <begin position="27"/>
        <end position="314"/>
    </location>
</feature>
<evidence type="ECO:0000256" key="4">
    <source>
        <dbReference type="ARBA" id="ARBA00022729"/>
    </source>
</evidence>
<dbReference type="InterPro" id="IPR051313">
    <property type="entry name" value="Bact_iron-sidero_bind"/>
</dbReference>
<protein>
    <submittedName>
        <fullName evidence="7">Iron complex transport system substrate-binding protein</fullName>
    </submittedName>
</protein>
<keyword evidence="3" id="KW-0813">Transport</keyword>
<dbReference type="EMBL" id="QKUF01000002">
    <property type="protein sequence ID" value="PZW34450.1"/>
    <property type="molecule type" value="Genomic_DNA"/>
</dbReference>
<keyword evidence="8" id="KW-1185">Reference proteome</keyword>
<dbReference type="PROSITE" id="PS50983">
    <property type="entry name" value="FE_B12_PBP"/>
    <property type="match status" value="1"/>
</dbReference>
<dbReference type="Proteomes" id="UP000248806">
    <property type="component" value="Unassembled WGS sequence"/>
</dbReference>
<name>A0A326UBH9_THEHA</name>
<dbReference type="GO" id="GO:0030288">
    <property type="term" value="C:outer membrane-bounded periplasmic space"/>
    <property type="evidence" value="ECO:0007669"/>
    <property type="project" value="TreeGrafter"/>
</dbReference>
<organism evidence="7 8">
    <name type="scientific">Thermosporothrix hazakensis</name>
    <dbReference type="NCBI Taxonomy" id="644383"/>
    <lineage>
        <taxon>Bacteria</taxon>
        <taxon>Bacillati</taxon>
        <taxon>Chloroflexota</taxon>
        <taxon>Ktedonobacteria</taxon>
        <taxon>Ktedonobacterales</taxon>
        <taxon>Thermosporotrichaceae</taxon>
        <taxon>Thermosporothrix</taxon>
    </lineage>
</organism>
<dbReference type="PANTHER" id="PTHR30532">
    <property type="entry name" value="IRON III DICITRATE-BINDING PERIPLASMIC PROTEIN"/>
    <property type="match status" value="1"/>
</dbReference>
<evidence type="ECO:0000313" key="8">
    <source>
        <dbReference type="Proteomes" id="UP000248806"/>
    </source>
</evidence>
<evidence type="ECO:0000256" key="1">
    <source>
        <dbReference type="ARBA" id="ARBA00004196"/>
    </source>
</evidence>
<feature type="signal peptide" evidence="5">
    <location>
        <begin position="1"/>
        <end position="26"/>
    </location>
</feature>
<dbReference type="RefSeq" id="WP_170142407.1">
    <property type="nucleotide sequence ID" value="NZ_BIFX01000001.1"/>
</dbReference>
<dbReference type="Pfam" id="PF01497">
    <property type="entry name" value="Peripla_BP_2"/>
    <property type="match status" value="1"/>
</dbReference>
<dbReference type="AlphaFoldDB" id="A0A326UBH9"/>
<evidence type="ECO:0000256" key="2">
    <source>
        <dbReference type="ARBA" id="ARBA00008814"/>
    </source>
</evidence>
<gene>
    <name evidence="7" type="ORF">EI42_01287</name>
</gene>
<reference evidence="7 8" key="1">
    <citation type="submission" date="2018-06" db="EMBL/GenBank/DDBJ databases">
        <title>Genomic Encyclopedia of Archaeal and Bacterial Type Strains, Phase II (KMG-II): from individual species to whole genera.</title>
        <authorList>
            <person name="Goeker M."/>
        </authorList>
    </citation>
    <scope>NUCLEOTIDE SEQUENCE [LARGE SCALE GENOMIC DNA]</scope>
    <source>
        <strain evidence="7 8">ATCC BAA-1881</strain>
    </source>
</reference>
<keyword evidence="4 5" id="KW-0732">Signal</keyword>
<dbReference type="PROSITE" id="PS51257">
    <property type="entry name" value="PROKAR_LIPOPROTEIN"/>
    <property type="match status" value="1"/>
</dbReference>